<evidence type="ECO:0000313" key="1">
    <source>
        <dbReference type="EMBL" id="MDS0293824.1"/>
    </source>
</evidence>
<name>A0ABU2G0K0_9EURY</name>
<dbReference type="EMBL" id="JAMQOQ010000002">
    <property type="protein sequence ID" value="MDS0293824.1"/>
    <property type="molecule type" value="Genomic_DNA"/>
</dbReference>
<protein>
    <submittedName>
        <fullName evidence="1">Uncharacterized protein</fullName>
    </submittedName>
</protein>
<gene>
    <name evidence="1" type="ORF">NDI79_06525</name>
</gene>
<dbReference type="Proteomes" id="UP001254813">
    <property type="component" value="Unassembled WGS sequence"/>
</dbReference>
<dbReference type="InterPro" id="IPR048925">
    <property type="entry name" value="RdfA"/>
</dbReference>
<proteinExistence type="predicted"/>
<accession>A0ABU2G0K0</accession>
<evidence type="ECO:0000313" key="2">
    <source>
        <dbReference type="Proteomes" id="UP001254813"/>
    </source>
</evidence>
<comment type="caution">
    <text evidence="1">The sequence shown here is derived from an EMBL/GenBank/DDBJ whole genome shotgun (WGS) entry which is preliminary data.</text>
</comment>
<sequence length="255" mass="27577">MCKVDVAADRFDLNAPTARYDSLDAYLLARWTGADGAESEGYKSLTDWFNRRLLKRVYELEGRDATSVRAESEYEALTGEDDVRRDEVAADLRADGIDAEELRRAMVSWSTMRRHLNGCLDGEKPERTATTDWERESVRVAADRVREKVRSALTSLVGKGRLADGEGVGVDVQVKLSCPECPARVPLEDALDRGYVCREHAAGVDDAVADVEVPAGGNSESSRGLVPFGAASFLGASLAEEAAVALQALLALAAV</sequence>
<keyword evidence="2" id="KW-1185">Reference proteome</keyword>
<dbReference type="Pfam" id="PF21811">
    <property type="entry name" value="RdfA"/>
    <property type="match status" value="1"/>
</dbReference>
<organism evidence="1 2">
    <name type="scientific">Halogeometricum luteum</name>
    <dbReference type="NCBI Taxonomy" id="2950537"/>
    <lineage>
        <taxon>Archaea</taxon>
        <taxon>Methanobacteriati</taxon>
        <taxon>Methanobacteriota</taxon>
        <taxon>Stenosarchaea group</taxon>
        <taxon>Halobacteria</taxon>
        <taxon>Halobacteriales</taxon>
        <taxon>Haloferacaceae</taxon>
        <taxon>Halogeometricum</taxon>
    </lineage>
</organism>
<reference evidence="1 2" key="1">
    <citation type="submission" date="2022-06" db="EMBL/GenBank/DDBJ databases">
        <title>Halogeometricum sp. a new haloarchaeum isolate from saline soil.</title>
        <authorList>
            <person name="Strakova D."/>
            <person name="Galisteo C."/>
            <person name="Sanchez-Porro C."/>
            <person name="Ventosa A."/>
        </authorList>
    </citation>
    <scope>NUCLEOTIDE SEQUENCE [LARGE SCALE GENOMIC DNA]</scope>
    <source>
        <strain evidence="2">S3BR25-2</strain>
    </source>
</reference>
<dbReference type="RefSeq" id="WP_310927681.1">
    <property type="nucleotide sequence ID" value="NZ_JAMQOQ010000002.1"/>
</dbReference>